<dbReference type="KEGG" id="poc:NCTC13071_00825"/>
<sequence>MIYKVTEIFCMKDISSHLFIPQQEKHGLIGNGKRHNHYYKTP</sequence>
<dbReference type="EMBL" id="LR134384">
    <property type="protein sequence ID" value="VEH14839.1"/>
    <property type="molecule type" value="Genomic_DNA"/>
</dbReference>
<gene>
    <name evidence="1" type="ORF">NCTC13071_00825</name>
</gene>
<evidence type="ECO:0000313" key="2">
    <source>
        <dbReference type="Proteomes" id="UP000274578"/>
    </source>
</evidence>
<evidence type="ECO:0000313" key="1">
    <source>
        <dbReference type="EMBL" id="VEH14839.1"/>
    </source>
</evidence>
<reference evidence="1 2" key="1">
    <citation type="submission" date="2018-12" db="EMBL/GenBank/DDBJ databases">
        <authorList>
            <consortium name="Pathogen Informatics"/>
        </authorList>
    </citation>
    <scope>NUCLEOTIDE SEQUENCE [LARGE SCALE GENOMIC DNA]</scope>
    <source>
        <strain evidence="1 2">NCTC13071</strain>
    </source>
</reference>
<dbReference type="Proteomes" id="UP000274578">
    <property type="component" value="Chromosome 1"/>
</dbReference>
<protein>
    <submittedName>
        <fullName evidence="1">Uncharacterized protein</fullName>
    </submittedName>
</protein>
<name>A0A3S4X164_9BACT</name>
<accession>A0A3S4X164</accession>
<dbReference type="AlphaFoldDB" id="A0A3S4X164"/>
<proteinExistence type="predicted"/>
<organism evidence="1 2">
    <name type="scientific">Segatella oris</name>
    <dbReference type="NCBI Taxonomy" id="28135"/>
    <lineage>
        <taxon>Bacteria</taxon>
        <taxon>Pseudomonadati</taxon>
        <taxon>Bacteroidota</taxon>
        <taxon>Bacteroidia</taxon>
        <taxon>Bacteroidales</taxon>
        <taxon>Prevotellaceae</taxon>
        <taxon>Segatella</taxon>
    </lineage>
</organism>